<feature type="domain" description="Helicase ATP-binding" evidence="9">
    <location>
        <begin position="30"/>
        <end position="205"/>
    </location>
</feature>
<name>A0A8J7R3I0_9HYPH</name>
<evidence type="ECO:0000256" key="4">
    <source>
        <dbReference type="ARBA" id="ARBA00022840"/>
    </source>
</evidence>
<dbReference type="EMBL" id="JAGIYY010000006">
    <property type="protein sequence ID" value="MBP0440278.1"/>
    <property type="molecule type" value="Genomic_DNA"/>
</dbReference>
<dbReference type="CDD" id="cd18787">
    <property type="entry name" value="SF2_C_DEAD"/>
    <property type="match status" value="1"/>
</dbReference>
<dbReference type="PANTHER" id="PTHR47959">
    <property type="entry name" value="ATP-DEPENDENT RNA HELICASE RHLE-RELATED"/>
    <property type="match status" value="1"/>
</dbReference>
<dbReference type="GO" id="GO:0005524">
    <property type="term" value="F:ATP binding"/>
    <property type="evidence" value="ECO:0007669"/>
    <property type="project" value="UniProtKB-KW"/>
</dbReference>
<dbReference type="InterPro" id="IPR027417">
    <property type="entry name" value="P-loop_NTPase"/>
</dbReference>
<comment type="similarity">
    <text evidence="5 7">Belongs to the DEAD box helicase family.</text>
</comment>
<dbReference type="GO" id="GO:0003724">
    <property type="term" value="F:RNA helicase activity"/>
    <property type="evidence" value="ECO:0007669"/>
    <property type="project" value="InterPro"/>
</dbReference>
<dbReference type="GO" id="GO:0016787">
    <property type="term" value="F:hydrolase activity"/>
    <property type="evidence" value="ECO:0007669"/>
    <property type="project" value="UniProtKB-KW"/>
</dbReference>
<proteinExistence type="inferred from homology"/>
<evidence type="ECO:0000259" key="9">
    <source>
        <dbReference type="PROSITE" id="PS51192"/>
    </source>
</evidence>
<dbReference type="Gene3D" id="3.40.50.300">
    <property type="entry name" value="P-loop containing nucleotide triphosphate hydrolases"/>
    <property type="match status" value="2"/>
</dbReference>
<evidence type="ECO:0000256" key="8">
    <source>
        <dbReference type="SAM" id="MobiDB-lite"/>
    </source>
</evidence>
<feature type="region of interest" description="Disordered" evidence="8">
    <location>
        <begin position="381"/>
        <end position="447"/>
    </location>
</feature>
<dbReference type="SMART" id="SM00487">
    <property type="entry name" value="DEXDc"/>
    <property type="match status" value="1"/>
</dbReference>
<feature type="domain" description="DEAD-box RNA helicase Q" evidence="11">
    <location>
        <begin position="1"/>
        <end position="27"/>
    </location>
</feature>
<dbReference type="PROSITE" id="PS00039">
    <property type="entry name" value="DEAD_ATP_HELICASE"/>
    <property type="match status" value="1"/>
</dbReference>
<keyword evidence="13" id="KW-1185">Reference proteome</keyword>
<feature type="compositionally biased region" description="Low complexity" evidence="8">
    <location>
        <begin position="381"/>
        <end position="392"/>
    </location>
</feature>
<dbReference type="Pfam" id="PF00271">
    <property type="entry name" value="Helicase_C"/>
    <property type="match status" value="1"/>
</dbReference>
<keyword evidence="2 7" id="KW-0378">Hydrolase</keyword>
<dbReference type="SUPFAM" id="SSF52540">
    <property type="entry name" value="P-loop containing nucleoside triphosphate hydrolases"/>
    <property type="match status" value="1"/>
</dbReference>
<dbReference type="InterPro" id="IPR001650">
    <property type="entry name" value="Helicase_C-like"/>
</dbReference>
<evidence type="ECO:0000259" key="10">
    <source>
        <dbReference type="PROSITE" id="PS51194"/>
    </source>
</evidence>
<dbReference type="InterPro" id="IPR044742">
    <property type="entry name" value="DEAD/DEAH_RhlB"/>
</dbReference>
<evidence type="ECO:0000313" key="13">
    <source>
        <dbReference type="Proteomes" id="UP000666240"/>
    </source>
</evidence>
<dbReference type="PROSITE" id="PS51195">
    <property type="entry name" value="Q_MOTIF"/>
    <property type="match status" value="1"/>
</dbReference>
<keyword evidence="3 7" id="KW-0347">Helicase</keyword>
<dbReference type="InterPro" id="IPR050079">
    <property type="entry name" value="DEAD_box_RNA_helicase"/>
</dbReference>
<dbReference type="AlphaFoldDB" id="A0A8J7R3I0"/>
<evidence type="ECO:0000256" key="5">
    <source>
        <dbReference type="ARBA" id="ARBA00038437"/>
    </source>
</evidence>
<evidence type="ECO:0000256" key="3">
    <source>
        <dbReference type="ARBA" id="ARBA00022806"/>
    </source>
</evidence>
<dbReference type="PANTHER" id="PTHR47959:SF13">
    <property type="entry name" value="ATP-DEPENDENT RNA HELICASE RHLE"/>
    <property type="match status" value="1"/>
</dbReference>
<feature type="domain" description="Helicase C-terminal" evidence="10">
    <location>
        <begin position="228"/>
        <end position="376"/>
    </location>
</feature>
<reference evidence="12" key="1">
    <citation type="submission" date="2021-03" db="EMBL/GenBank/DDBJ databases">
        <title>Genome sequencing and assembly of Tianweitania sediminis.</title>
        <authorList>
            <person name="Chhetri G."/>
        </authorList>
    </citation>
    <scope>NUCLEOTIDE SEQUENCE</scope>
    <source>
        <strain evidence="12">Z8</strain>
    </source>
</reference>
<keyword evidence="4 7" id="KW-0067">ATP-binding</keyword>
<accession>A0A8J7R3I0</accession>
<evidence type="ECO:0000256" key="6">
    <source>
        <dbReference type="PROSITE-ProRule" id="PRU00552"/>
    </source>
</evidence>
<dbReference type="InterPro" id="IPR011545">
    <property type="entry name" value="DEAD/DEAH_box_helicase_dom"/>
</dbReference>
<dbReference type="InterPro" id="IPR000629">
    <property type="entry name" value="RNA-helicase_DEAD-box_CS"/>
</dbReference>
<sequence length="447" mass="47730">MAELGLSGTLLQNTANAGFVTPKPIQVAAIPVHLEGRDIVAIAQTGSGKTAAFTLPILSKIAALGSKRTPKTARALILAPTRELAVQIEETIRSVTKGMHISTALVLGGVSRFSQVKKLAPGVDLLIATPGRLVDLVRENDVVLSETRWLVLDEADRMLDMGFINDVKRLAKATHHKRQTALFSATMPTEIASLADTLLNDPVRIEVAPQGTTAKEIQQSVHIVPLKQKRVFLSKLLGDEAMSQVIVFARTKHGADRVTRDLEKDGFKAAVIHGNKSQNARQKALQGFRDGSVRILVATDIAARGIDVPGISHVVNFDLPDEAESYVHRIGRTGRNGADGIAITLCDPAEAAKLRAVEKVTRTKLTIVSDLSGGVDLDAAAAQPQAPRGARGNQRPQHARGGKRPEGQGRAATGGNGDVRGGKPEGQKPFRGKRRGWSNRKPAPRAA</sequence>
<protein>
    <submittedName>
        <fullName evidence="12">DEAD/DEAH box helicase</fullName>
    </submittedName>
</protein>
<evidence type="ECO:0000256" key="1">
    <source>
        <dbReference type="ARBA" id="ARBA00022741"/>
    </source>
</evidence>
<dbReference type="CDD" id="cd00268">
    <property type="entry name" value="DEADc"/>
    <property type="match status" value="1"/>
</dbReference>
<evidence type="ECO:0000313" key="12">
    <source>
        <dbReference type="EMBL" id="MBP0440278.1"/>
    </source>
</evidence>
<organism evidence="12 13">
    <name type="scientific">Tianweitania sediminis</name>
    <dbReference type="NCBI Taxonomy" id="1502156"/>
    <lineage>
        <taxon>Bacteria</taxon>
        <taxon>Pseudomonadati</taxon>
        <taxon>Pseudomonadota</taxon>
        <taxon>Alphaproteobacteria</taxon>
        <taxon>Hyphomicrobiales</taxon>
        <taxon>Phyllobacteriaceae</taxon>
        <taxon>Tianweitania</taxon>
    </lineage>
</organism>
<evidence type="ECO:0000259" key="11">
    <source>
        <dbReference type="PROSITE" id="PS51195"/>
    </source>
</evidence>
<evidence type="ECO:0000256" key="2">
    <source>
        <dbReference type="ARBA" id="ARBA00022801"/>
    </source>
</evidence>
<dbReference type="SMART" id="SM00490">
    <property type="entry name" value="HELICc"/>
    <property type="match status" value="1"/>
</dbReference>
<dbReference type="PROSITE" id="PS51192">
    <property type="entry name" value="HELICASE_ATP_BIND_1"/>
    <property type="match status" value="1"/>
</dbReference>
<comment type="caution">
    <text evidence="12">The sequence shown here is derived from an EMBL/GenBank/DDBJ whole genome shotgun (WGS) entry which is preliminary data.</text>
</comment>
<dbReference type="InterPro" id="IPR014014">
    <property type="entry name" value="RNA_helicase_DEAD_Q_motif"/>
</dbReference>
<dbReference type="InterPro" id="IPR014001">
    <property type="entry name" value="Helicase_ATP-bd"/>
</dbReference>
<gene>
    <name evidence="12" type="ORF">J5Y06_16610</name>
</gene>
<dbReference type="GO" id="GO:0005829">
    <property type="term" value="C:cytosol"/>
    <property type="evidence" value="ECO:0007669"/>
    <property type="project" value="TreeGrafter"/>
</dbReference>
<dbReference type="Pfam" id="PF00270">
    <property type="entry name" value="DEAD"/>
    <property type="match status" value="1"/>
</dbReference>
<dbReference type="RefSeq" id="WP_209336348.1">
    <property type="nucleotide sequence ID" value="NZ_JAGIYY010000006.1"/>
</dbReference>
<evidence type="ECO:0000256" key="7">
    <source>
        <dbReference type="RuleBase" id="RU000492"/>
    </source>
</evidence>
<dbReference type="GO" id="GO:0003676">
    <property type="term" value="F:nucleic acid binding"/>
    <property type="evidence" value="ECO:0007669"/>
    <property type="project" value="InterPro"/>
</dbReference>
<feature type="short sequence motif" description="Q motif" evidence="6">
    <location>
        <begin position="1"/>
        <end position="27"/>
    </location>
</feature>
<keyword evidence="1 7" id="KW-0547">Nucleotide-binding</keyword>
<dbReference type="Proteomes" id="UP000666240">
    <property type="component" value="Unassembled WGS sequence"/>
</dbReference>
<dbReference type="PROSITE" id="PS51194">
    <property type="entry name" value="HELICASE_CTER"/>
    <property type="match status" value="1"/>
</dbReference>